<reference evidence="3 4" key="1">
    <citation type="journal article" date="2017" name="Gigascience">
        <title>Genome sequence of the small brown planthopper, Laodelphax striatellus.</title>
        <authorList>
            <person name="Zhu J."/>
            <person name="Jiang F."/>
            <person name="Wang X."/>
            <person name="Yang P."/>
            <person name="Bao Y."/>
            <person name="Zhao W."/>
            <person name="Wang W."/>
            <person name="Lu H."/>
            <person name="Wang Q."/>
            <person name="Cui N."/>
            <person name="Li J."/>
            <person name="Chen X."/>
            <person name="Luo L."/>
            <person name="Yu J."/>
            <person name="Kang L."/>
            <person name="Cui F."/>
        </authorList>
    </citation>
    <scope>NUCLEOTIDE SEQUENCE [LARGE SCALE GENOMIC DNA]</scope>
    <source>
        <strain evidence="3">Lst14</strain>
    </source>
</reference>
<evidence type="ECO:0000256" key="1">
    <source>
        <dbReference type="SAM" id="MobiDB-lite"/>
    </source>
</evidence>
<dbReference type="InParanoid" id="A0A482XC83"/>
<evidence type="ECO:0000313" key="3">
    <source>
        <dbReference type="EMBL" id="RZF43444.1"/>
    </source>
</evidence>
<organism evidence="3 4">
    <name type="scientific">Laodelphax striatellus</name>
    <name type="common">Small brown planthopper</name>
    <name type="synonym">Delphax striatella</name>
    <dbReference type="NCBI Taxonomy" id="195883"/>
    <lineage>
        <taxon>Eukaryota</taxon>
        <taxon>Metazoa</taxon>
        <taxon>Ecdysozoa</taxon>
        <taxon>Arthropoda</taxon>
        <taxon>Hexapoda</taxon>
        <taxon>Insecta</taxon>
        <taxon>Pterygota</taxon>
        <taxon>Neoptera</taxon>
        <taxon>Paraneoptera</taxon>
        <taxon>Hemiptera</taxon>
        <taxon>Auchenorrhyncha</taxon>
        <taxon>Fulgoroidea</taxon>
        <taxon>Delphacidae</taxon>
        <taxon>Criomorphinae</taxon>
        <taxon>Laodelphax</taxon>
    </lineage>
</organism>
<accession>A0A482XC83</accession>
<sequence>MPAKKRSTAFHKSRRVTRKKESIVTSTSTTVLSGEDIPESSTPKKETLRLTKQQISKVAEELDTEIQNKIDEYVESVTMLKLSLKKNLLKTPLWEFEEYRRKYAVDAIDLKEEIENVEPKRKSRRLRTSSVDRFKLPATSTLKKPTGRVSRSRSRSVTRATNLMMKTPNMSQFGVLCEMTPITPKFNINTPVSVLRQPRLGEQAVSLSGSPLHVAIPTAVNPTVNEPLSDGNVMTILPPLGPHPHPHPQHLPPLDPECRDKLLNIQKYLAQMLNGNNSD</sequence>
<dbReference type="EMBL" id="QKKF02012754">
    <property type="protein sequence ID" value="RZF43444.1"/>
    <property type="molecule type" value="Genomic_DNA"/>
</dbReference>
<name>A0A482XC83_LAOST</name>
<dbReference type="AlphaFoldDB" id="A0A482XC83"/>
<feature type="compositionally biased region" description="Basic residues" evidence="1">
    <location>
        <begin position="1"/>
        <end position="18"/>
    </location>
</feature>
<feature type="region of interest" description="Disordered" evidence="1">
    <location>
        <begin position="1"/>
        <end position="48"/>
    </location>
</feature>
<dbReference type="Proteomes" id="UP000291343">
    <property type="component" value="Unassembled WGS sequence"/>
</dbReference>
<dbReference type="STRING" id="195883.A0A482XC83"/>
<proteinExistence type="predicted"/>
<comment type="caution">
    <text evidence="3">The sequence shown here is derived from an EMBL/GenBank/DDBJ whole genome shotgun (WGS) entry which is preliminary data.</text>
</comment>
<feature type="compositionally biased region" description="Low complexity" evidence="1">
    <location>
        <begin position="23"/>
        <end position="33"/>
    </location>
</feature>
<protein>
    <recommendedName>
        <fullName evidence="2">Borealin C-terminal domain-containing protein</fullName>
    </recommendedName>
</protein>
<feature type="domain" description="Borealin C-terminal" evidence="2">
    <location>
        <begin position="153"/>
        <end position="273"/>
    </location>
</feature>
<dbReference type="Pfam" id="PF10512">
    <property type="entry name" value="Borealin"/>
    <property type="match status" value="1"/>
</dbReference>
<keyword evidence="4" id="KW-1185">Reference proteome</keyword>
<gene>
    <name evidence="3" type="ORF">LSTR_LSTR001705</name>
</gene>
<dbReference type="InterPro" id="IPR046466">
    <property type="entry name" value="Borealin_C"/>
</dbReference>
<evidence type="ECO:0000313" key="4">
    <source>
        <dbReference type="Proteomes" id="UP000291343"/>
    </source>
</evidence>
<dbReference type="OrthoDB" id="6360905at2759"/>
<evidence type="ECO:0000259" key="2">
    <source>
        <dbReference type="Pfam" id="PF10512"/>
    </source>
</evidence>